<dbReference type="GeneTree" id="ENSGT00390000014943"/>
<reference evidence="4" key="3">
    <citation type="submission" date="2025-09" db="UniProtKB">
        <authorList>
            <consortium name="Ensembl"/>
        </authorList>
    </citation>
    <scope>IDENTIFICATION</scope>
</reference>
<evidence type="ECO:0000256" key="3">
    <source>
        <dbReference type="SAM" id="SignalP"/>
    </source>
</evidence>
<feature type="transmembrane region" description="Helical" evidence="2">
    <location>
        <begin position="65"/>
        <end position="86"/>
    </location>
</feature>
<dbReference type="PANTHER" id="PTHR31359">
    <property type="entry name" value="TRANSMEMBRANE PROTEIN 92"/>
    <property type="match status" value="1"/>
</dbReference>
<dbReference type="AlphaFoldDB" id="A0A8C8U0R2"/>
<organism evidence="4 5">
    <name type="scientific">Peromyscus maniculatus bairdii</name>
    <name type="common">Prairie deer mouse</name>
    <dbReference type="NCBI Taxonomy" id="230844"/>
    <lineage>
        <taxon>Eukaryota</taxon>
        <taxon>Metazoa</taxon>
        <taxon>Chordata</taxon>
        <taxon>Craniata</taxon>
        <taxon>Vertebrata</taxon>
        <taxon>Euteleostomi</taxon>
        <taxon>Mammalia</taxon>
        <taxon>Eutheria</taxon>
        <taxon>Euarchontoglires</taxon>
        <taxon>Glires</taxon>
        <taxon>Rodentia</taxon>
        <taxon>Myomorpha</taxon>
        <taxon>Muroidea</taxon>
        <taxon>Cricetidae</taxon>
        <taxon>Neotominae</taxon>
        <taxon>Peromyscus</taxon>
    </lineage>
</organism>
<dbReference type="Pfam" id="PF11669">
    <property type="entry name" value="WBP-1"/>
    <property type="match status" value="1"/>
</dbReference>
<accession>A0A8C8U0R2</accession>
<reference evidence="4 5" key="1">
    <citation type="submission" date="2018-10" db="EMBL/GenBank/DDBJ databases">
        <title>Improved assembly of the deer mouse Peromyscus maniculatus genome.</title>
        <authorList>
            <person name="Lassance J.-M."/>
            <person name="Hoekstra H.E."/>
        </authorList>
    </citation>
    <scope>NUCLEOTIDE SEQUENCE [LARGE SCALE GENOMIC DNA]</scope>
</reference>
<keyword evidence="2" id="KW-0812">Transmembrane</keyword>
<reference evidence="4" key="2">
    <citation type="submission" date="2025-08" db="UniProtKB">
        <authorList>
            <consortium name="Ensembl"/>
        </authorList>
    </citation>
    <scope>IDENTIFICATION</scope>
</reference>
<evidence type="ECO:0000313" key="5">
    <source>
        <dbReference type="Proteomes" id="UP000694547"/>
    </source>
</evidence>
<dbReference type="Ensembl" id="ENSPEMT00000028629.2">
    <property type="protein sequence ID" value="ENSPEMP00000024247.2"/>
    <property type="gene ID" value="ENSPEMG00000021048.2"/>
</dbReference>
<name>A0A8C8U0R2_PERMB</name>
<evidence type="ECO:0000256" key="2">
    <source>
        <dbReference type="SAM" id="Phobius"/>
    </source>
</evidence>
<feature type="chain" id="PRO_5034969198" evidence="3">
    <location>
        <begin position="27"/>
        <end position="161"/>
    </location>
</feature>
<protein>
    <submittedName>
        <fullName evidence="4">Transmembrane protein 92</fullName>
    </submittedName>
</protein>
<dbReference type="Proteomes" id="UP000694547">
    <property type="component" value="Chromosome 8"/>
</dbReference>
<proteinExistence type="predicted"/>
<evidence type="ECO:0000256" key="1">
    <source>
        <dbReference type="SAM" id="MobiDB-lite"/>
    </source>
</evidence>
<dbReference type="GO" id="GO:0005654">
    <property type="term" value="C:nucleoplasm"/>
    <property type="evidence" value="ECO:0007669"/>
    <property type="project" value="TreeGrafter"/>
</dbReference>
<keyword evidence="2" id="KW-1133">Transmembrane helix</keyword>
<dbReference type="InterPro" id="IPR021684">
    <property type="entry name" value="WBP1-like"/>
</dbReference>
<feature type="signal peptide" evidence="3">
    <location>
        <begin position="1"/>
        <end position="26"/>
    </location>
</feature>
<feature type="region of interest" description="Disordered" evidence="1">
    <location>
        <begin position="118"/>
        <end position="161"/>
    </location>
</feature>
<dbReference type="PANTHER" id="PTHR31359:SF31">
    <property type="entry name" value="TRANSMEMBRANE PROTEIN 92"/>
    <property type="match status" value="1"/>
</dbReference>
<evidence type="ECO:0000313" key="4">
    <source>
        <dbReference type="Ensembl" id="ENSPEMP00000024247.2"/>
    </source>
</evidence>
<keyword evidence="3" id="KW-0732">Signal</keyword>
<sequence length="161" mass="17741">MPGAWVPGFALTLLFSLLSSSQPVSANAVVFKCGSINCTRGFRCCASGCCPKINVWDSSNDTFRILFILSVMIPLLCICGFVRRFCPKCREPEQNRRPSRQIPPEPPSIAPLETIWVTTLDPPPPYSQVVQKPVPTEPPPPYSLRPEEPADPMRGTLSQAL</sequence>
<keyword evidence="5" id="KW-1185">Reference proteome</keyword>
<keyword evidence="2" id="KW-0472">Membrane</keyword>